<reference evidence="3" key="1">
    <citation type="submission" date="2025-08" db="UniProtKB">
        <authorList>
            <consortium name="RefSeq"/>
        </authorList>
    </citation>
    <scope>IDENTIFICATION</scope>
</reference>
<proteinExistence type="predicted"/>
<keyword evidence="2" id="KW-1185">Reference proteome</keyword>
<feature type="region of interest" description="Disordered" evidence="1">
    <location>
        <begin position="29"/>
        <end position="48"/>
    </location>
</feature>
<protein>
    <submittedName>
        <fullName evidence="3">Uncharacterized protein LOC101855531</fullName>
    </submittedName>
</protein>
<organism evidence="2 3">
    <name type="scientific">Aplysia californica</name>
    <name type="common">California sea hare</name>
    <dbReference type="NCBI Taxonomy" id="6500"/>
    <lineage>
        <taxon>Eukaryota</taxon>
        <taxon>Metazoa</taxon>
        <taxon>Spiralia</taxon>
        <taxon>Lophotrochozoa</taxon>
        <taxon>Mollusca</taxon>
        <taxon>Gastropoda</taxon>
        <taxon>Heterobranchia</taxon>
        <taxon>Euthyneura</taxon>
        <taxon>Tectipleura</taxon>
        <taxon>Aplysiida</taxon>
        <taxon>Aplysioidea</taxon>
        <taxon>Aplysiidae</taxon>
        <taxon>Aplysia</taxon>
    </lineage>
</organism>
<dbReference type="RefSeq" id="XP_012944915.1">
    <property type="nucleotide sequence ID" value="XM_013089461.1"/>
</dbReference>
<evidence type="ECO:0000313" key="3">
    <source>
        <dbReference type="RefSeq" id="XP_012944915.1"/>
    </source>
</evidence>
<dbReference type="GeneID" id="101855531"/>
<sequence>MDAYKLPAGVPFNEAVLLALRIRKTAPRVHQPDTLQSPHPTDHCTGPGGHEGWNPVYWSDYPRQPAWTVPLPKLAGPSVSHRRPSVTPTLPCHAPPTEHMTSLSCPSWMPDPPCYNRNYNPYVHESNAPFQHLLGPSTIR</sequence>
<evidence type="ECO:0000313" key="2">
    <source>
        <dbReference type="Proteomes" id="UP000694888"/>
    </source>
</evidence>
<gene>
    <name evidence="3" type="primary">LOC101855531</name>
</gene>
<evidence type="ECO:0000256" key="1">
    <source>
        <dbReference type="SAM" id="MobiDB-lite"/>
    </source>
</evidence>
<name>A0ABM1AC67_APLCA</name>
<dbReference type="Proteomes" id="UP000694888">
    <property type="component" value="Unplaced"/>
</dbReference>
<accession>A0ABM1AC67</accession>